<evidence type="ECO:0000313" key="1">
    <source>
        <dbReference type="EMBL" id="QCI79863.1"/>
    </source>
</evidence>
<reference evidence="2" key="1">
    <citation type="submission" date="2019-04" db="EMBL/GenBank/DDBJ databases">
        <title>Complete genome sequence of Sphingomonas sp. W1-2-3.</title>
        <authorList>
            <person name="Im W.T."/>
        </authorList>
    </citation>
    <scope>NUCLEOTIDE SEQUENCE [LARGE SCALE GENOMIC DNA]</scope>
    <source>
        <strain evidence="2">W1-2-3</strain>
    </source>
</reference>
<dbReference type="Proteomes" id="UP000298714">
    <property type="component" value="Chromosome"/>
</dbReference>
<dbReference type="KEGG" id="hgn:E6W36_11170"/>
<keyword evidence="2" id="KW-1185">Reference proteome</keyword>
<evidence type="ECO:0000313" key="2">
    <source>
        <dbReference type="Proteomes" id="UP000298714"/>
    </source>
</evidence>
<sequence length="166" mass="18045">MKRFTAVVCTALLAACSGGGKPQSAIPEACAILKEIDLAKIVGEPLTFISNVKREDENVHLSDCSSLTAASTTPVYILVRVQLNDKFLKPADEQRALQVESLKSLYADDLRTDPVAIGDAGLWVEPLRQLMVWHQGGHIMTIVTTKGDDTRALAEKTARAILARYP</sequence>
<protein>
    <recommendedName>
        <fullName evidence="3">DUF3558 domain-containing protein</fullName>
    </recommendedName>
</protein>
<accession>A0A4D7C9W8</accession>
<dbReference type="PROSITE" id="PS51257">
    <property type="entry name" value="PROKAR_LIPOPROTEIN"/>
    <property type="match status" value="1"/>
</dbReference>
<gene>
    <name evidence="1" type="ORF">E6W36_11170</name>
</gene>
<dbReference type="EMBL" id="CP039704">
    <property type="protein sequence ID" value="QCI79863.1"/>
    <property type="molecule type" value="Genomic_DNA"/>
</dbReference>
<evidence type="ECO:0008006" key="3">
    <source>
        <dbReference type="Google" id="ProtNLM"/>
    </source>
</evidence>
<organism evidence="1 2">
    <name type="scientific">Hankyongella ginsenosidimutans</name>
    <dbReference type="NCBI Taxonomy" id="1763828"/>
    <lineage>
        <taxon>Bacteria</taxon>
        <taxon>Pseudomonadati</taxon>
        <taxon>Pseudomonadota</taxon>
        <taxon>Alphaproteobacteria</taxon>
        <taxon>Sphingomonadales</taxon>
        <taxon>Sphingomonadaceae</taxon>
        <taxon>Hankyongella</taxon>
    </lineage>
</organism>
<proteinExistence type="predicted"/>
<dbReference type="RefSeq" id="WP_222872704.1">
    <property type="nucleotide sequence ID" value="NZ_CP039704.1"/>
</dbReference>
<dbReference type="AlphaFoldDB" id="A0A4D7C9W8"/>
<name>A0A4D7C9W8_9SPHN</name>